<reference evidence="1 2" key="1">
    <citation type="journal article" date="2019" name="Genome Biol. Evol.">
        <title>Insights into the evolution of the New World diploid cottons (Gossypium, subgenus Houzingenia) based on genome sequencing.</title>
        <authorList>
            <person name="Grover C.E."/>
            <person name="Arick M.A. 2nd"/>
            <person name="Thrash A."/>
            <person name="Conover J.L."/>
            <person name="Sanders W.S."/>
            <person name="Peterson D.G."/>
            <person name="Frelichowski J.E."/>
            <person name="Scheffler J.A."/>
            <person name="Scheffler B.E."/>
            <person name="Wendel J.F."/>
        </authorList>
    </citation>
    <scope>NUCLEOTIDE SEQUENCE [LARGE SCALE GENOMIC DNA]</scope>
    <source>
        <strain evidence="1">5</strain>
        <tissue evidence="1">Leaf</tissue>
    </source>
</reference>
<gene>
    <name evidence="1" type="ORF">Gogos_009129</name>
</gene>
<dbReference type="Proteomes" id="UP000593579">
    <property type="component" value="Unassembled WGS sequence"/>
</dbReference>
<dbReference type="EMBL" id="JABEZY010000009">
    <property type="protein sequence ID" value="MBA0746627.1"/>
    <property type="molecule type" value="Genomic_DNA"/>
</dbReference>
<name>A0A7J9CDV8_GOSGO</name>
<evidence type="ECO:0000313" key="1">
    <source>
        <dbReference type="EMBL" id="MBA0746627.1"/>
    </source>
</evidence>
<comment type="caution">
    <text evidence="1">The sequence shown here is derived from an EMBL/GenBank/DDBJ whole genome shotgun (WGS) entry which is preliminary data.</text>
</comment>
<proteinExistence type="predicted"/>
<protein>
    <recommendedName>
        <fullName evidence="3">DUF4283 domain-containing protein</fullName>
    </recommendedName>
</protein>
<dbReference type="OrthoDB" id="10369932at2759"/>
<accession>A0A7J9CDV8</accession>
<dbReference type="AlphaFoldDB" id="A0A7J9CDV8"/>
<organism evidence="1 2">
    <name type="scientific">Gossypium gossypioides</name>
    <name type="common">Mexican cotton</name>
    <name type="synonym">Selera gossypioides</name>
    <dbReference type="NCBI Taxonomy" id="34282"/>
    <lineage>
        <taxon>Eukaryota</taxon>
        <taxon>Viridiplantae</taxon>
        <taxon>Streptophyta</taxon>
        <taxon>Embryophyta</taxon>
        <taxon>Tracheophyta</taxon>
        <taxon>Spermatophyta</taxon>
        <taxon>Magnoliopsida</taxon>
        <taxon>eudicotyledons</taxon>
        <taxon>Gunneridae</taxon>
        <taxon>Pentapetalae</taxon>
        <taxon>rosids</taxon>
        <taxon>malvids</taxon>
        <taxon>Malvales</taxon>
        <taxon>Malvaceae</taxon>
        <taxon>Malvoideae</taxon>
        <taxon>Gossypium</taxon>
    </lineage>
</organism>
<evidence type="ECO:0008006" key="3">
    <source>
        <dbReference type="Google" id="ProtNLM"/>
    </source>
</evidence>
<keyword evidence="2" id="KW-1185">Reference proteome</keyword>
<evidence type="ECO:0000313" key="2">
    <source>
        <dbReference type="Proteomes" id="UP000593579"/>
    </source>
</evidence>
<sequence>MASIADSKAMRNTMANLWHPLGGVHDLPVGLMSKSIGRLFDNFIGQFFMYDAKMILKGLKSFMRIQFKLDACAPLKRRKKTTWPWEKLLPYVDYSWKELVRNGLGSIIKGQTATSINDHELLTLR</sequence>